<evidence type="ECO:0000313" key="1">
    <source>
        <dbReference type="EMBL" id="BDD53847.1"/>
    </source>
</evidence>
<keyword evidence="2" id="KW-1185">Reference proteome</keyword>
<proteinExistence type="predicted"/>
<evidence type="ECO:0000313" key="2">
    <source>
        <dbReference type="Proteomes" id="UP001320460"/>
    </source>
</evidence>
<reference evidence="1 2" key="1">
    <citation type="submission" date="2021-12" db="EMBL/GenBank/DDBJ databases">
        <title>Complete genome sequence of Phytobacter diazotrophicus TA9734.</title>
        <authorList>
            <person name="Kubota H."/>
            <person name="Nakayama Y."/>
            <person name="Ariyoshi T."/>
        </authorList>
    </citation>
    <scope>NUCLEOTIDE SEQUENCE [LARGE SCALE GENOMIC DNA]</scope>
    <source>
        <strain evidence="1 2">TA9734</strain>
    </source>
</reference>
<dbReference type="EMBL" id="AP025334">
    <property type="protein sequence ID" value="BDD53847.1"/>
    <property type="molecule type" value="Genomic_DNA"/>
</dbReference>
<name>A0ABM7W2P1_9ENTR</name>
<accession>A0ABM7W2P1</accession>
<dbReference type="Proteomes" id="UP001320460">
    <property type="component" value="Chromosome"/>
</dbReference>
<gene>
    <name evidence="1" type="ORF">PDTA9734_53340</name>
</gene>
<organism evidence="1 2">
    <name type="scientific">Phytobacter diazotrophicus</name>
    <dbReference type="NCBI Taxonomy" id="395631"/>
    <lineage>
        <taxon>Bacteria</taxon>
        <taxon>Pseudomonadati</taxon>
        <taxon>Pseudomonadota</taxon>
        <taxon>Gammaproteobacteria</taxon>
        <taxon>Enterobacterales</taxon>
        <taxon>Enterobacteriaceae</taxon>
        <taxon>Phytobacter</taxon>
    </lineage>
</organism>
<sequence>MIATSFFNVKEAYGRIIQKRESKNSGEITCPRSEESGTAAMRENLFCQFSGHMNLVTAESFGNLV</sequence>
<protein>
    <submittedName>
        <fullName evidence="1">Uncharacterized protein</fullName>
    </submittedName>
</protein>